<evidence type="ECO:0000256" key="5">
    <source>
        <dbReference type="ARBA" id="ARBA00012102"/>
    </source>
</evidence>
<sequence length="334" mass="38114">MPAKSIYEQFDRDAWRALAAKTPMPLTEADLRSLAALGDPIDLEEADAVYRPLSALLRYRVLHSRALGRDQQEFFGRPRKRKIPFIIGVAGSVAVGKSTTSRILQNLLSRWPETSRVALVTTDGFLYPNAELERRGLVARKGFPESYNRRALLNFVTQVKAGEPEVKAPVYSHVTYDVVPDKYVTVASPDILILEGINVLQPAWFYRGHQDLPNLEKKLDQDDGRSGLYDHKSLAVSDFFDFSIYVDARTRDIERWFVERFLSLKESAFSDPNSYFQVYAGISDSVARQIALDIWTSINLPNLEQQIRPTRGRATLILRKDAQHRLENVYLRKI</sequence>
<gene>
    <name evidence="14 17" type="primary">coaA</name>
    <name evidence="17" type="ORF">L0M99_06050</name>
</gene>
<evidence type="ECO:0000256" key="6">
    <source>
        <dbReference type="ARBA" id="ARBA00015080"/>
    </source>
</evidence>
<dbReference type="SUPFAM" id="SSF52540">
    <property type="entry name" value="P-loop containing nucleoside triphosphate hydrolases"/>
    <property type="match status" value="1"/>
</dbReference>
<dbReference type="InterPro" id="IPR004566">
    <property type="entry name" value="PanK"/>
</dbReference>
<keyword evidence="8 14" id="KW-0808">Transferase</keyword>
<evidence type="ECO:0000256" key="14">
    <source>
        <dbReference type="HAMAP-Rule" id="MF_00215"/>
    </source>
</evidence>
<keyword evidence="7 14" id="KW-0963">Cytoplasm</keyword>
<evidence type="ECO:0000256" key="1">
    <source>
        <dbReference type="ARBA" id="ARBA00001206"/>
    </source>
</evidence>
<dbReference type="EMBL" id="JAKNHJ010000010">
    <property type="protein sequence ID" value="MCG4618052.1"/>
    <property type="molecule type" value="Genomic_DNA"/>
</dbReference>
<protein>
    <recommendedName>
        <fullName evidence="6 14">Pantothenate kinase</fullName>
        <ecNumber evidence="5 14">2.7.1.33</ecNumber>
    </recommendedName>
    <alternativeName>
        <fullName evidence="13 14">Pantothenic acid kinase</fullName>
    </alternativeName>
</protein>
<dbReference type="GO" id="GO:0015937">
    <property type="term" value="P:coenzyme A biosynthetic process"/>
    <property type="evidence" value="ECO:0007669"/>
    <property type="project" value="UniProtKB-UniRule"/>
</dbReference>
<keyword evidence="11 14" id="KW-0067">ATP-binding</keyword>
<dbReference type="CDD" id="cd02025">
    <property type="entry name" value="PanK"/>
    <property type="match status" value="1"/>
</dbReference>
<dbReference type="AlphaFoldDB" id="A0AAJ1EVH0"/>
<dbReference type="InterPro" id="IPR027417">
    <property type="entry name" value="P-loop_NTPase"/>
</dbReference>
<evidence type="ECO:0000313" key="17">
    <source>
        <dbReference type="EMBL" id="MCG4618052.1"/>
    </source>
</evidence>
<keyword evidence="12 14" id="KW-0173">Coenzyme A biosynthesis</keyword>
<evidence type="ECO:0000313" key="18">
    <source>
        <dbReference type="Proteomes" id="UP001200537"/>
    </source>
</evidence>
<dbReference type="GO" id="GO:0004594">
    <property type="term" value="F:pantothenate kinase activity"/>
    <property type="evidence" value="ECO:0007669"/>
    <property type="project" value="UniProtKB-UniRule"/>
</dbReference>
<dbReference type="PIRSF" id="PIRSF000545">
    <property type="entry name" value="Pantothenate_kin"/>
    <property type="match status" value="1"/>
</dbReference>
<dbReference type="PANTHER" id="PTHR10285">
    <property type="entry name" value="URIDINE KINASE"/>
    <property type="match status" value="1"/>
</dbReference>
<evidence type="ECO:0000256" key="12">
    <source>
        <dbReference type="ARBA" id="ARBA00022993"/>
    </source>
</evidence>
<comment type="pathway">
    <text evidence="3 14 15">Cofactor biosynthesis; coenzyme A biosynthesis; CoA from (R)-pantothenate: step 1/5.</text>
</comment>
<evidence type="ECO:0000256" key="11">
    <source>
        <dbReference type="ARBA" id="ARBA00022840"/>
    </source>
</evidence>
<comment type="subcellular location">
    <subcellularLocation>
        <location evidence="2 14 15">Cytoplasm</location>
    </subcellularLocation>
</comment>
<evidence type="ECO:0000256" key="8">
    <source>
        <dbReference type="ARBA" id="ARBA00022679"/>
    </source>
</evidence>
<keyword evidence="9 14" id="KW-0547">Nucleotide-binding</keyword>
<dbReference type="Proteomes" id="UP001200537">
    <property type="component" value="Unassembled WGS sequence"/>
</dbReference>
<proteinExistence type="inferred from homology"/>
<dbReference type="RefSeq" id="WP_024059727.1">
    <property type="nucleotide sequence ID" value="NZ_CBCTPO010000003.1"/>
</dbReference>
<evidence type="ECO:0000259" key="16">
    <source>
        <dbReference type="Pfam" id="PF00485"/>
    </source>
</evidence>
<comment type="catalytic activity">
    <reaction evidence="1 14 15">
        <text>(R)-pantothenate + ATP = (R)-4'-phosphopantothenate + ADP + H(+)</text>
        <dbReference type="Rhea" id="RHEA:16373"/>
        <dbReference type="ChEBI" id="CHEBI:10986"/>
        <dbReference type="ChEBI" id="CHEBI:15378"/>
        <dbReference type="ChEBI" id="CHEBI:29032"/>
        <dbReference type="ChEBI" id="CHEBI:30616"/>
        <dbReference type="ChEBI" id="CHEBI:456216"/>
        <dbReference type="EC" id="2.7.1.33"/>
    </reaction>
</comment>
<evidence type="ECO:0000256" key="3">
    <source>
        <dbReference type="ARBA" id="ARBA00005225"/>
    </source>
</evidence>
<dbReference type="GO" id="GO:0005737">
    <property type="term" value="C:cytoplasm"/>
    <property type="evidence" value="ECO:0007669"/>
    <property type="project" value="UniProtKB-SubCell"/>
</dbReference>
<evidence type="ECO:0000256" key="13">
    <source>
        <dbReference type="ARBA" id="ARBA00032866"/>
    </source>
</evidence>
<evidence type="ECO:0000256" key="10">
    <source>
        <dbReference type="ARBA" id="ARBA00022777"/>
    </source>
</evidence>
<feature type="domain" description="Phosphoribulokinase/uridine kinase" evidence="16">
    <location>
        <begin position="86"/>
        <end position="198"/>
    </location>
</feature>
<organism evidence="17 18">
    <name type="scientific">Varibaculum cambriense</name>
    <dbReference type="NCBI Taxonomy" id="184870"/>
    <lineage>
        <taxon>Bacteria</taxon>
        <taxon>Bacillati</taxon>
        <taxon>Actinomycetota</taxon>
        <taxon>Actinomycetes</taxon>
        <taxon>Actinomycetales</taxon>
        <taxon>Actinomycetaceae</taxon>
        <taxon>Varibaculum</taxon>
    </lineage>
</organism>
<reference evidence="17" key="1">
    <citation type="submission" date="2022-01" db="EMBL/GenBank/DDBJ databases">
        <title>Collection of gut derived symbiotic bacterial strains cultured from healthy donors.</title>
        <authorList>
            <person name="Lin H."/>
            <person name="Kohout C."/>
            <person name="Waligurski E."/>
            <person name="Pamer E.G."/>
        </authorList>
    </citation>
    <scope>NUCLEOTIDE SEQUENCE</scope>
    <source>
        <strain evidence="17">DFI.7.46</strain>
    </source>
</reference>
<evidence type="ECO:0000256" key="9">
    <source>
        <dbReference type="ARBA" id="ARBA00022741"/>
    </source>
</evidence>
<evidence type="ECO:0000256" key="7">
    <source>
        <dbReference type="ARBA" id="ARBA00022490"/>
    </source>
</evidence>
<feature type="binding site" evidence="14">
    <location>
        <begin position="91"/>
        <end position="98"/>
    </location>
    <ligand>
        <name>ATP</name>
        <dbReference type="ChEBI" id="CHEBI:30616"/>
    </ligand>
</feature>
<dbReference type="EC" id="2.7.1.33" evidence="5 14"/>
<evidence type="ECO:0000256" key="2">
    <source>
        <dbReference type="ARBA" id="ARBA00004496"/>
    </source>
</evidence>
<name>A0AAJ1EVH0_9ACTO</name>
<keyword evidence="10 14" id="KW-0418">Kinase</keyword>
<evidence type="ECO:0000256" key="4">
    <source>
        <dbReference type="ARBA" id="ARBA00006087"/>
    </source>
</evidence>
<accession>A0AAJ1EVH0</accession>
<dbReference type="Pfam" id="PF00485">
    <property type="entry name" value="PRK"/>
    <property type="match status" value="1"/>
</dbReference>
<dbReference type="Gene3D" id="3.40.50.300">
    <property type="entry name" value="P-loop containing nucleotide triphosphate hydrolases"/>
    <property type="match status" value="1"/>
</dbReference>
<dbReference type="InterPro" id="IPR006083">
    <property type="entry name" value="PRK/URK"/>
</dbReference>
<dbReference type="HAMAP" id="MF_00215">
    <property type="entry name" value="Pantothen_kinase_1"/>
    <property type="match status" value="1"/>
</dbReference>
<dbReference type="NCBIfam" id="TIGR00554">
    <property type="entry name" value="panK_bact"/>
    <property type="match status" value="1"/>
</dbReference>
<evidence type="ECO:0000256" key="15">
    <source>
        <dbReference type="RuleBase" id="RU003530"/>
    </source>
</evidence>
<dbReference type="GO" id="GO:0005524">
    <property type="term" value="F:ATP binding"/>
    <property type="evidence" value="ECO:0007669"/>
    <property type="project" value="UniProtKB-UniRule"/>
</dbReference>
<comment type="caution">
    <text evidence="17">The sequence shown here is derived from an EMBL/GenBank/DDBJ whole genome shotgun (WGS) entry which is preliminary data.</text>
</comment>
<comment type="similarity">
    <text evidence="4 14 15">Belongs to the prokaryotic pantothenate kinase family.</text>
</comment>